<evidence type="ECO:0000313" key="4">
    <source>
        <dbReference type="EMBL" id="GES85054.1"/>
    </source>
</evidence>
<name>A0A8H3QQ94_9GLOM</name>
<dbReference type="PROSITE" id="PS50118">
    <property type="entry name" value="HMG_BOX_2"/>
    <property type="match status" value="1"/>
</dbReference>
<feature type="region of interest" description="Disordered" evidence="2">
    <location>
        <begin position="97"/>
        <end position="144"/>
    </location>
</feature>
<evidence type="ECO:0000256" key="1">
    <source>
        <dbReference type="PROSITE-ProRule" id="PRU00267"/>
    </source>
</evidence>
<dbReference type="GO" id="GO:0003677">
    <property type="term" value="F:DNA binding"/>
    <property type="evidence" value="ECO:0007669"/>
    <property type="project" value="UniProtKB-UniRule"/>
</dbReference>
<dbReference type="EMBL" id="BLAL01000087">
    <property type="protein sequence ID" value="GES85054.1"/>
    <property type="molecule type" value="Genomic_DNA"/>
</dbReference>
<dbReference type="Pfam" id="PF00505">
    <property type="entry name" value="HMG_box"/>
    <property type="match status" value="1"/>
</dbReference>
<dbReference type="GO" id="GO:0005634">
    <property type="term" value="C:nucleus"/>
    <property type="evidence" value="ECO:0007669"/>
    <property type="project" value="UniProtKB-UniRule"/>
</dbReference>
<dbReference type="InterPro" id="IPR036910">
    <property type="entry name" value="HMG_box_dom_sf"/>
</dbReference>
<dbReference type="SUPFAM" id="SSF47095">
    <property type="entry name" value="HMG-box"/>
    <property type="match status" value="1"/>
</dbReference>
<feature type="DNA-binding region" description="HMG box" evidence="1">
    <location>
        <begin position="48"/>
        <end position="116"/>
    </location>
</feature>
<feature type="compositionally biased region" description="Basic and acidic residues" evidence="2">
    <location>
        <begin position="229"/>
        <end position="240"/>
    </location>
</feature>
<sequence length="258" mass="30229">MTQELNIKLTQAASNFEREYKIIYKNIININKLKFENFCPKKNKGRRCVRPPNSFFSFKKVVIQELGERCNNISQPDLSRLIAQKWRELPNDVKKSYGNFSRGQNKEQEDEEQQNDEQQVKDVKPRRTYNRNSAKTKTQHCRISKGKKRKKIARKCLDAYEMASKECFIKCDDQKVVKNWKKAGKMSDVFSINVQNPIIFEDGAVYGETINGGMINGGTNNTIRKKEIENNHKEREHDYTTLENEENEKDYMISPSTK</sequence>
<proteinExistence type="predicted"/>
<keyword evidence="1" id="KW-0539">Nucleus</keyword>
<dbReference type="Gene3D" id="1.10.30.10">
    <property type="entry name" value="High mobility group box domain"/>
    <property type="match status" value="1"/>
</dbReference>
<feature type="region of interest" description="Disordered" evidence="2">
    <location>
        <begin position="229"/>
        <end position="258"/>
    </location>
</feature>
<evidence type="ECO:0000256" key="2">
    <source>
        <dbReference type="SAM" id="MobiDB-lite"/>
    </source>
</evidence>
<evidence type="ECO:0000259" key="3">
    <source>
        <dbReference type="PROSITE" id="PS50118"/>
    </source>
</evidence>
<evidence type="ECO:0000313" key="5">
    <source>
        <dbReference type="Proteomes" id="UP000615446"/>
    </source>
</evidence>
<dbReference type="InterPro" id="IPR009071">
    <property type="entry name" value="HMG_box_dom"/>
</dbReference>
<reference evidence="4" key="1">
    <citation type="submission" date="2019-10" db="EMBL/GenBank/DDBJ databases">
        <title>Conservation and host-specific expression of non-tandemly repeated heterogenous ribosome RNA gene in arbuscular mycorrhizal fungi.</title>
        <authorList>
            <person name="Maeda T."/>
            <person name="Kobayashi Y."/>
            <person name="Nakagawa T."/>
            <person name="Ezawa T."/>
            <person name="Yamaguchi K."/>
            <person name="Bino T."/>
            <person name="Nishimoto Y."/>
            <person name="Shigenobu S."/>
            <person name="Kawaguchi M."/>
        </authorList>
    </citation>
    <scope>NUCLEOTIDE SEQUENCE</scope>
    <source>
        <strain evidence="4">HR1</strain>
    </source>
</reference>
<dbReference type="AlphaFoldDB" id="A0A8H3QQ94"/>
<organism evidence="4 5">
    <name type="scientific">Rhizophagus clarus</name>
    <dbReference type="NCBI Taxonomy" id="94130"/>
    <lineage>
        <taxon>Eukaryota</taxon>
        <taxon>Fungi</taxon>
        <taxon>Fungi incertae sedis</taxon>
        <taxon>Mucoromycota</taxon>
        <taxon>Glomeromycotina</taxon>
        <taxon>Glomeromycetes</taxon>
        <taxon>Glomerales</taxon>
        <taxon>Glomeraceae</taxon>
        <taxon>Rhizophagus</taxon>
    </lineage>
</organism>
<protein>
    <recommendedName>
        <fullName evidence="3">HMG box domain-containing protein</fullName>
    </recommendedName>
</protein>
<dbReference type="OrthoDB" id="1919336at2759"/>
<gene>
    <name evidence="4" type="ORF">RCL2_001214500</name>
</gene>
<feature type="domain" description="HMG box" evidence="3">
    <location>
        <begin position="48"/>
        <end position="116"/>
    </location>
</feature>
<keyword evidence="1" id="KW-0238">DNA-binding</keyword>
<dbReference type="Proteomes" id="UP000615446">
    <property type="component" value="Unassembled WGS sequence"/>
</dbReference>
<comment type="caution">
    <text evidence="4">The sequence shown here is derived from an EMBL/GenBank/DDBJ whole genome shotgun (WGS) entry which is preliminary data.</text>
</comment>
<accession>A0A8H3QQ94</accession>